<keyword evidence="1" id="KW-1133">Transmembrane helix</keyword>
<keyword evidence="1" id="KW-0472">Membrane</keyword>
<organism evidence="2 3">
    <name type="scientific">Phyllobacterium leguminum</name>
    <dbReference type="NCBI Taxonomy" id="314237"/>
    <lineage>
        <taxon>Bacteria</taxon>
        <taxon>Pseudomonadati</taxon>
        <taxon>Pseudomonadota</taxon>
        <taxon>Alphaproteobacteria</taxon>
        <taxon>Hyphomicrobiales</taxon>
        <taxon>Phyllobacteriaceae</taxon>
        <taxon>Phyllobacterium</taxon>
    </lineage>
</organism>
<evidence type="ECO:0000313" key="3">
    <source>
        <dbReference type="Proteomes" id="UP000247454"/>
    </source>
</evidence>
<keyword evidence="1" id="KW-0812">Transmembrane</keyword>
<dbReference type="AlphaFoldDB" id="A0A318SYC8"/>
<comment type="caution">
    <text evidence="2">The sequence shown here is derived from an EMBL/GenBank/DDBJ whole genome shotgun (WGS) entry which is preliminary data.</text>
</comment>
<evidence type="ECO:0000256" key="1">
    <source>
        <dbReference type="SAM" id="Phobius"/>
    </source>
</evidence>
<dbReference type="EMBL" id="QJTF01000024">
    <property type="protein sequence ID" value="PYE86457.1"/>
    <property type="molecule type" value="Genomic_DNA"/>
</dbReference>
<name>A0A318SYC8_9HYPH</name>
<reference evidence="2 3" key="1">
    <citation type="submission" date="2018-06" db="EMBL/GenBank/DDBJ databases">
        <title>Genomic Encyclopedia of Type Strains, Phase III (KMG-III): the genomes of soil and plant-associated and newly described type strains.</title>
        <authorList>
            <person name="Whitman W."/>
        </authorList>
    </citation>
    <scope>NUCLEOTIDE SEQUENCE [LARGE SCALE GENOMIC DNA]</scope>
    <source>
        <strain evidence="2 3">ORS 1419</strain>
    </source>
</reference>
<evidence type="ECO:0000313" key="2">
    <source>
        <dbReference type="EMBL" id="PYE86457.1"/>
    </source>
</evidence>
<sequence length="33" mass="3522">MISSHAVNRNVGDAVFSSLFLVIFGLPIVFGVD</sequence>
<accession>A0A318SYC8</accession>
<gene>
    <name evidence="2" type="ORF">C7477_1241</name>
</gene>
<feature type="transmembrane region" description="Helical" evidence="1">
    <location>
        <begin position="14"/>
        <end position="32"/>
    </location>
</feature>
<protein>
    <submittedName>
        <fullName evidence="2">Uncharacterized protein</fullName>
    </submittedName>
</protein>
<keyword evidence="3" id="KW-1185">Reference proteome</keyword>
<proteinExistence type="predicted"/>
<dbReference type="Proteomes" id="UP000247454">
    <property type="component" value="Unassembled WGS sequence"/>
</dbReference>